<dbReference type="Proteomes" id="UP001296706">
    <property type="component" value="Unassembled WGS sequence"/>
</dbReference>
<dbReference type="SUPFAM" id="SSF52980">
    <property type="entry name" value="Restriction endonuclease-like"/>
    <property type="match status" value="1"/>
</dbReference>
<dbReference type="InterPro" id="IPR007569">
    <property type="entry name" value="DUF559"/>
</dbReference>
<dbReference type="EMBL" id="JAAXKY010000051">
    <property type="protein sequence ID" value="NMH78738.1"/>
    <property type="molecule type" value="Genomic_DNA"/>
</dbReference>
<protein>
    <submittedName>
        <fullName evidence="2">DUF559 domain-containing protein</fullName>
    </submittedName>
</protein>
<evidence type="ECO:0000259" key="1">
    <source>
        <dbReference type="Pfam" id="PF04480"/>
    </source>
</evidence>
<dbReference type="Pfam" id="PF04480">
    <property type="entry name" value="DUF559"/>
    <property type="match status" value="1"/>
</dbReference>
<sequence length="320" mass="34594">MAFLNLGRAAGVPHRNGRGHRWNRRGGGAVDGGVSIDDILARQAGVIGRDQAIRAGLSRNSVDHRLRLRHWHPLHPRVYLAGGHRYDDEARVRAAVLWAGDGAVLCGGAAAWWHGMAERPPATVAVTVPRQRPPRLRPGVAVRCRDLAPEDVLERRGVAVTARPITVLEAAVELGAGGGPLLDRALQHWVGFREVYAAHCRHLGSPGSATAGRLLVAAADRSAAVAERLLVRMLRDSGATGWRCGFPVAGHLIALAFPASRVAIEVDGWAWHLDAERARGDQRRRDAVAGQGWRVLRFTWLDLTSRPRSVIAEIARAVAG</sequence>
<dbReference type="InterPro" id="IPR011335">
    <property type="entry name" value="Restrct_endonuc-II-like"/>
</dbReference>
<feature type="domain" description="DUF559" evidence="1">
    <location>
        <begin position="221"/>
        <end position="318"/>
    </location>
</feature>
<dbReference type="Gene3D" id="3.40.960.10">
    <property type="entry name" value="VSR Endonuclease"/>
    <property type="match status" value="1"/>
</dbReference>
<reference evidence="2 3" key="1">
    <citation type="submission" date="2020-04" db="EMBL/GenBank/DDBJ databases">
        <authorList>
            <person name="Klaysubun C."/>
            <person name="Duangmal K."/>
            <person name="Lipun K."/>
        </authorList>
    </citation>
    <scope>NUCLEOTIDE SEQUENCE [LARGE SCALE GENOMIC DNA]</scope>
    <source>
        <strain evidence="2 3">JCM 11839</strain>
    </source>
</reference>
<gene>
    <name evidence="2" type="ORF">HF577_16815</name>
</gene>
<evidence type="ECO:0000313" key="3">
    <source>
        <dbReference type="Proteomes" id="UP001296706"/>
    </source>
</evidence>
<organism evidence="2 3">
    <name type="scientific">Pseudonocardia xinjiangensis</name>
    <dbReference type="NCBI Taxonomy" id="75289"/>
    <lineage>
        <taxon>Bacteria</taxon>
        <taxon>Bacillati</taxon>
        <taxon>Actinomycetota</taxon>
        <taxon>Actinomycetes</taxon>
        <taxon>Pseudonocardiales</taxon>
        <taxon>Pseudonocardiaceae</taxon>
        <taxon>Pseudonocardia</taxon>
    </lineage>
</organism>
<evidence type="ECO:0000313" key="2">
    <source>
        <dbReference type="EMBL" id="NMH78738.1"/>
    </source>
</evidence>
<keyword evidence="3" id="KW-1185">Reference proteome</keyword>
<proteinExistence type="predicted"/>
<name>A0ABX1REB1_9PSEU</name>
<comment type="caution">
    <text evidence="2">The sequence shown here is derived from an EMBL/GenBank/DDBJ whole genome shotgun (WGS) entry which is preliminary data.</text>
</comment>
<dbReference type="RefSeq" id="WP_169396809.1">
    <property type="nucleotide sequence ID" value="NZ_BAAAJH010000012.1"/>
</dbReference>
<accession>A0ABX1REB1</accession>